<dbReference type="InterPro" id="IPR029061">
    <property type="entry name" value="THDP-binding"/>
</dbReference>
<dbReference type="EMBL" id="JBBMFC010000005">
    <property type="protein sequence ID" value="MEQ2577983.1"/>
    <property type="molecule type" value="Genomic_DNA"/>
</dbReference>
<protein>
    <submittedName>
        <fullName evidence="2">Transketolase C-terminal domain-containing protein</fullName>
    </submittedName>
</protein>
<keyword evidence="3" id="KW-1185">Reference proteome</keyword>
<dbReference type="Proteomes" id="UP001470288">
    <property type="component" value="Unassembled WGS sequence"/>
</dbReference>
<dbReference type="CDD" id="cd07033">
    <property type="entry name" value="TPP_PYR_DXS_TK_like"/>
    <property type="match status" value="1"/>
</dbReference>
<accession>A0ABV1HYH4</accession>
<dbReference type="SMART" id="SM00861">
    <property type="entry name" value="Transket_pyr"/>
    <property type="match status" value="1"/>
</dbReference>
<gene>
    <name evidence="2" type="ORF">WMO62_03875</name>
</gene>
<dbReference type="RefSeq" id="WP_118438184.1">
    <property type="nucleotide sequence ID" value="NZ_JBBMFC010000005.1"/>
</dbReference>
<proteinExistence type="predicted"/>
<dbReference type="Pfam" id="PF02780">
    <property type="entry name" value="Transketolase_C"/>
    <property type="match status" value="1"/>
</dbReference>
<reference evidence="2 3" key="1">
    <citation type="submission" date="2024-03" db="EMBL/GenBank/DDBJ databases">
        <title>Human intestinal bacterial collection.</title>
        <authorList>
            <person name="Pauvert C."/>
            <person name="Hitch T.C.A."/>
            <person name="Clavel T."/>
        </authorList>
    </citation>
    <scope>NUCLEOTIDE SEQUENCE [LARGE SCALE GENOMIC DNA]</scope>
    <source>
        <strain evidence="2 3">CLA-AA-H78B</strain>
    </source>
</reference>
<evidence type="ECO:0000313" key="2">
    <source>
        <dbReference type="EMBL" id="MEQ2577983.1"/>
    </source>
</evidence>
<dbReference type="Gene3D" id="3.40.50.920">
    <property type="match status" value="1"/>
</dbReference>
<organism evidence="2 3">
    <name type="scientific">Hominiventricola aquisgranensis</name>
    <dbReference type="NCBI Taxonomy" id="3133164"/>
    <lineage>
        <taxon>Bacteria</taxon>
        <taxon>Bacillati</taxon>
        <taxon>Bacillota</taxon>
        <taxon>Clostridia</taxon>
        <taxon>Lachnospirales</taxon>
        <taxon>Lachnospiraceae</taxon>
        <taxon>Hominiventricola</taxon>
    </lineage>
</organism>
<dbReference type="Pfam" id="PF02779">
    <property type="entry name" value="Transket_pyr"/>
    <property type="match status" value="1"/>
</dbReference>
<name>A0ABV1HYH4_9FIRM</name>
<dbReference type="InterPro" id="IPR051157">
    <property type="entry name" value="PDH/Transketolase"/>
</dbReference>
<dbReference type="InterPro" id="IPR005475">
    <property type="entry name" value="Transketolase-like_Pyr-bd"/>
</dbReference>
<comment type="caution">
    <text evidence="2">The sequence shown here is derived from an EMBL/GenBank/DDBJ whole genome shotgun (WGS) entry which is preliminary data.</text>
</comment>
<dbReference type="PANTHER" id="PTHR43825:SF1">
    <property type="entry name" value="TRANSKETOLASE-LIKE PYRIMIDINE-BINDING DOMAIN-CONTAINING PROTEIN"/>
    <property type="match status" value="1"/>
</dbReference>
<dbReference type="PANTHER" id="PTHR43825">
    <property type="entry name" value="PYRUVATE DEHYDROGENASE E1 COMPONENT"/>
    <property type="match status" value="1"/>
</dbReference>
<feature type="domain" description="Transketolase-like pyrimidine-binding" evidence="1">
    <location>
        <begin position="5"/>
        <end position="172"/>
    </location>
</feature>
<dbReference type="Gene3D" id="3.40.50.970">
    <property type="match status" value="1"/>
</dbReference>
<dbReference type="SUPFAM" id="SSF52922">
    <property type="entry name" value="TK C-terminal domain-like"/>
    <property type="match status" value="1"/>
</dbReference>
<evidence type="ECO:0000259" key="1">
    <source>
        <dbReference type="SMART" id="SM00861"/>
    </source>
</evidence>
<dbReference type="InterPro" id="IPR009014">
    <property type="entry name" value="Transketo_C/PFOR_II"/>
</dbReference>
<dbReference type="SUPFAM" id="SSF52518">
    <property type="entry name" value="Thiamin diphosphate-binding fold (THDP-binding)"/>
    <property type="match status" value="1"/>
</dbReference>
<dbReference type="InterPro" id="IPR033248">
    <property type="entry name" value="Transketolase_C"/>
</dbReference>
<evidence type="ECO:0000313" key="3">
    <source>
        <dbReference type="Proteomes" id="UP001470288"/>
    </source>
</evidence>
<sequence length="312" mass="33638">MAEFKGTREAFAAALYEMAAENDKVVGVFPDSLKAMRAVPFGETYPDRYIECGIAEQCAVDVAAGLASAGMLPFVGTYCGFLTMRAGEQMRTFVGYTDLNVKFIGVNAGILGGEREGVTHQFYEDLAFVTSIPNFTVLTPADPEQLYEAVKYAAEIQGPVYIRGGSGREVDVYAKDAPFSKDGITVWKEYGTDAVLFSNGYVLDRVLAAADLLKEQGINVTVADINILYGKDPSKILDVMAKTSQIVTVEDHNINGGLGSYISRLATENQPVKVKRIALTDFAESGPAKELADAYGYAPEKIAATVKETLGK</sequence>